<evidence type="ECO:0000256" key="2">
    <source>
        <dbReference type="SAM" id="Phobius"/>
    </source>
</evidence>
<feature type="compositionally biased region" description="Low complexity" evidence="1">
    <location>
        <begin position="2013"/>
        <end position="2040"/>
    </location>
</feature>
<dbReference type="Gene3D" id="2.70.98.70">
    <property type="match status" value="1"/>
</dbReference>
<dbReference type="InterPro" id="IPR012334">
    <property type="entry name" value="Pectin_lyas_fold"/>
</dbReference>
<sequence length="2139" mass="232762">MPPSRNPPPPQSIAITFILPLFLFTSPSPIHAGIISDIQALPQIYDESLMVGSLALSNLQKFLPRQSPTRCSSLDYLPAVDYSTDQDLPDELWSWDETDPLGLIELHTGTRFDGISADFEYQDVTTKSAEGNDVTIRYTKTKYPGSGAPNANRVFNLNSIAYQWADESVGIWLEGCLSASQIPTYKNIIDAFADKYDHDGNAANTEGYATISLTLLNDWANVKPDWVLRVYNSHYVMTPEQCQQFSNDGGAGSMAGCSLSSHYNGPSHELDYIPLSEYNVVRRCANCFSQLTSSTGTDVKSNIDFNLFRNTIKYFLPVEQGGSITPMWKTVQSNLLLDCPKVLDISKVLSAPDADDYPEFCVDYLGNVLQHQLVRDGSVLESFNYAYLPMKSSYEMSTSILEFFEEIPDEDQSDNIKASLASFTKKRKLQEEGLAKIYQLSTPDNDECPSNGDNNAYSLDPLHEVTKAERSQIYLGYGHAALRSSTAFTSSQLNFEAYHLGTYQHAPRAVNMIQLTAFGRSVFDNPHYVRNRLRNLNSLTYSWNTVTINRDSQVPTTVDGVNQHVGGLTVSLSPITDPDGEGGDWVVKGGDIVSYFDIDYLDIAVVECDGYRSYYPYTQPGGYSRLSFHNTHDSNHPYTIDVFRVVGGEQHEYVLHGDTQTDQRIKFKKNINNVNSIGGSDPKPDPTCSYGFPEDDPQWFDIFEEKKSASIETPENTFSVEFEADCSEFTGPILRCGSKQPTTRVWGVPHPSIYTNSDSNAELLSGQIPHNLREYEDSRRSGWSGCDMDVLDPNIRHKQGYFAVKHAYNDASSPTPAQTKREGDPLKSLFVHVIEPIQDSNVDADANSIKSIERIPLSDGDNDDSSVALKITKYDDRTDLVVLRLSPGTGGFASPLPLAQPNLPEIKTADESLVLPSGASVLFKTETKDSTVELLIGGDGNVVTGFFNGVGEDNHEFPFYFTAETPITSDDNSKFVGQHVSVALGSYAPSEPCFDQAVQNDVRELYEIGMIDGDKVRLKSGHYLVQDDTDVSIWKETQRPGRWFRGGVLNRSFRIVLPAITSATAENFVWNFDPWEELAQCSTSCGTTSYAIERQVVCFNTVTSEVVGDSNCARSAKPATSRACSKAPDCSNTARYVRFTPVQSSSYCVERWNEIEIFEDGVTPSSTLADETLSNNRIPLVTGAFELDGNTRWRSLDSSIKSRLTGKSDWNSPGQLIDGDLNVGDEVLLKKSVNYDYCDFVVDLDSDTKVGKIRIFSLGKALGNVKVELLNEDEDIIGEAVVADGIVGAAEIDFGTSSSYAMSCLKLSKTFGGSISTSTCGNSLQIGVGGSAGSCSRTYTTALLFVPLSSALSESTEAVFRAVAGDMSKASDVQIMVWGLGVRDGVADVTDADYYIGPESGGAEGTELLGVLMDGATITEGETLKMGLLSYLQTAQASVTDGSLKYAALRIAGDDDFGCMSACDGGCSLKRAWLSGLSLHVDFTASVDSSTGKTKTSHQSQFVTAECQLDGSIALEYARDASGNVIPDYSLSGYHSGESELPTRDVVATIEPTSDDSDDTARIQSAIDSMPAEGGALLFGEGVFNVATQLNIGKSNVVLRGSGKDKTTILSTSRTNGDVLFSVGTGSSLSEVAGTRQTIQDSYLPVGKTTIRVADASSFQEGDVVRVERSASTEWITSIGMDSIPDCVESEGCNQWEADSYILKWERVIKSVDTDSNSIEIDAPTVHPIQDEFNGGSVYKVAWSGEGRLSEVGFEKIKLQSIYNEGEEESDEDHAWRAIQFKEAENSWVRDVECWGFAQSCVYFGYETKFSTALSVWNYDPVSIITGSRRYSFHINGELNLMKDCHSRGGRHDFVQGSKVAGPNVFSGGRAVNTHNDIGPHMRYATGTLWETWAGGLTRVWDRGNSGSGHGWSGAENVFWNGVCSAENVITGNSGMRIDSPPGARNFGIGIVTDFIEGGGVHESPGLHVFPYSLYEAQLSARLGTSYFECPDLRTQAPTEAPTSAPTKAPTNAPTRSPTDSPTTAPTVATTSSATANGSPTSPPMEYDPHDATIHKSHQSAIASICSPVTSVACVTSILLPALLIILAIATCAYACKRRRSNSIQRDLSIGLGVGKGSIEMNFGNPMSVSKNGLRFDAV</sequence>
<gene>
    <name evidence="4" type="ORF">TrVE_jg6572</name>
</gene>
<evidence type="ECO:0000313" key="5">
    <source>
        <dbReference type="Proteomes" id="UP001165160"/>
    </source>
</evidence>
<keyword evidence="2" id="KW-0812">Transmembrane</keyword>
<keyword evidence="5" id="KW-1185">Reference proteome</keyword>
<feature type="compositionally biased region" description="Polar residues" evidence="1">
    <location>
        <begin position="1996"/>
        <end position="2012"/>
    </location>
</feature>
<protein>
    <submittedName>
        <fullName evidence="4">Uncharacterized protein</fullName>
    </submittedName>
</protein>
<reference evidence="5" key="1">
    <citation type="journal article" date="2023" name="Commun. Biol.">
        <title>Genome analysis of Parmales, the sister group of diatoms, reveals the evolutionary specialization of diatoms from phago-mixotrophs to photoautotrophs.</title>
        <authorList>
            <person name="Ban H."/>
            <person name="Sato S."/>
            <person name="Yoshikawa S."/>
            <person name="Yamada K."/>
            <person name="Nakamura Y."/>
            <person name="Ichinomiya M."/>
            <person name="Sato N."/>
            <person name="Blanc-Mathieu R."/>
            <person name="Endo H."/>
            <person name="Kuwata A."/>
            <person name="Ogata H."/>
        </authorList>
    </citation>
    <scope>NUCLEOTIDE SEQUENCE [LARGE SCALE GENOMIC DNA]</scope>
    <source>
        <strain evidence="5">NIES 3699</strain>
    </source>
</reference>
<evidence type="ECO:0000256" key="1">
    <source>
        <dbReference type="SAM" id="MobiDB-lite"/>
    </source>
</evidence>
<accession>A0A9W7F240</accession>
<dbReference type="InterPro" id="IPR011050">
    <property type="entry name" value="Pectin_lyase_fold/virulence"/>
</dbReference>
<dbReference type="SUPFAM" id="SSF51126">
    <property type="entry name" value="Pectin lyase-like"/>
    <property type="match status" value="1"/>
</dbReference>
<name>A0A9W7F240_9STRA</name>
<proteinExistence type="predicted"/>
<feature type="transmembrane region" description="Helical" evidence="2">
    <location>
        <begin position="2078"/>
        <end position="2096"/>
    </location>
</feature>
<dbReference type="Proteomes" id="UP001165160">
    <property type="component" value="Unassembled WGS sequence"/>
</dbReference>
<keyword evidence="3" id="KW-0732">Signal</keyword>
<keyword evidence="2" id="KW-0472">Membrane</keyword>
<feature type="signal peptide" evidence="3">
    <location>
        <begin position="1"/>
        <end position="32"/>
    </location>
</feature>
<dbReference type="Pfam" id="PF19030">
    <property type="entry name" value="TSP1_ADAMTS"/>
    <property type="match status" value="1"/>
</dbReference>
<dbReference type="EMBL" id="BRXX01000252">
    <property type="protein sequence ID" value="GMI00820.1"/>
    <property type="molecule type" value="Genomic_DNA"/>
</dbReference>
<evidence type="ECO:0000256" key="3">
    <source>
        <dbReference type="SAM" id="SignalP"/>
    </source>
</evidence>
<dbReference type="Gene3D" id="2.160.20.10">
    <property type="entry name" value="Single-stranded right-handed beta-helix, Pectin lyase-like"/>
    <property type="match status" value="1"/>
</dbReference>
<feature type="chain" id="PRO_5040987877" evidence="3">
    <location>
        <begin position="33"/>
        <end position="2139"/>
    </location>
</feature>
<comment type="caution">
    <text evidence="4">The sequence shown here is derived from an EMBL/GenBank/DDBJ whole genome shotgun (WGS) entry which is preliminary data.</text>
</comment>
<feature type="region of interest" description="Disordered" evidence="1">
    <location>
        <begin position="1996"/>
        <end position="2050"/>
    </location>
</feature>
<organism evidence="4 5">
    <name type="scientific">Triparma verrucosa</name>
    <dbReference type="NCBI Taxonomy" id="1606542"/>
    <lineage>
        <taxon>Eukaryota</taxon>
        <taxon>Sar</taxon>
        <taxon>Stramenopiles</taxon>
        <taxon>Ochrophyta</taxon>
        <taxon>Bolidophyceae</taxon>
        <taxon>Parmales</taxon>
        <taxon>Triparmaceae</taxon>
        <taxon>Triparma</taxon>
    </lineage>
</organism>
<keyword evidence="2" id="KW-1133">Transmembrane helix</keyword>
<evidence type="ECO:0000313" key="4">
    <source>
        <dbReference type="EMBL" id="GMI00820.1"/>
    </source>
</evidence>